<proteinExistence type="predicted"/>
<evidence type="ECO:0000313" key="1">
    <source>
        <dbReference type="EMBL" id="RNA05145.1"/>
    </source>
</evidence>
<gene>
    <name evidence="1" type="ORF">BpHYR1_049984</name>
</gene>
<dbReference type="Proteomes" id="UP000276133">
    <property type="component" value="Unassembled WGS sequence"/>
</dbReference>
<protein>
    <submittedName>
        <fullName evidence="1">Uncharacterized protein</fullName>
    </submittedName>
</protein>
<dbReference type="EMBL" id="REGN01007837">
    <property type="protein sequence ID" value="RNA05145.1"/>
    <property type="molecule type" value="Genomic_DNA"/>
</dbReference>
<comment type="caution">
    <text evidence="1">The sequence shown here is derived from an EMBL/GenBank/DDBJ whole genome shotgun (WGS) entry which is preliminary data.</text>
</comment>
<name>A0A3M7Q294_BRAPC</name>
<evidence type="ECO:0000313" key="2">
    <source>
        <dbReference type="Proteomes" id="UP000276133"/>
    </source>
</evidence>
<reference evidence="1 2" key="1">
    <citation type="journal article" date="2018" name="Sci. Rep.">
        <title>Genomic signatures of local adaptation to the degree of environmental predictability in rotifers.</title>
        <authorList>
            <person name="Franch-Gras L."/>
            <person name="Hahn C."/>
            <person name="Garcia-Roger E.M."/>
            <person name="Carmona M.J."/>
            <person name="Serra M."/>
            <person name="Gomez A."/>
        </authorList>
    </citation>
    <scope>NUCLEOTIDE SEQUENCE [LARGE SCALE GENOMIC DNA]</scope>
    <source>
        <strain evidence="1">HYR1</strain>
    </source>
</reference>
<accession>A0A3M7Q294</accession>
<dbReference type="AlphaFoldDB" id="A0A3M7Q294"/>
<keyword evidence="2" id="KW-1185">Reference proteome</keyword>
<organism evidence="1 2">
    <name type="scientific">Brachionus plicatilis</name>
    <name type="common">Marine rotifer</name>
    <name type="synonym">Brachionus muelleri</name>
    <dbReference type="NCBI Taxonomy" id="10195"/>
    <lineage>
        <taxon>Eukaryota</taxon>
        <taxon>Metazoa</taxon>
        <taxon>Spiralia</taxon>
        <taxon>Gnathifera</taxon>
        <taxon>Rotifera</taxon>
        <taxon>Eurotatoria</taxon>
        <taxon>Monogononta</taxon>
        <taxon>Pseudotrocha</taxon>
        <taxon>Ploima</taxon>
        <taxon>Brachionidae</taxon>
        <taxon>Brachionus</taxon>
    </lineage>
</organism>
<sequence>MNLSCKKKISISMPCPKCENYKHCSICFVSNISYVCNKTKIFFLVLVLSMVTDIDSQVMQILSVSKINRQNDQLALNLYN</sequence>